<dbReference type="InterPro" id="IPR038441">
    <property type="entry name" value="THAP_Znf_sf"/>
</dbReference>
<dbReference type="AlphaFoldDB" id="Q9TX47"/>
<keyword evidence="3" id="KW-0862">Zinc</keyword>
<feature type="compositionally biased region" description="Basic and acidic residues" evidence="7">
    <location>
        <begin position="73"/>
        <end position="83"/>
    </location>
</feature>
<dbReference type="Pfam" id="PF21787">
    <property type="entry name" value="TNP-like_RNaseH_N"/>
    <property type="match status" value="1"/>
</dbReference>
<keyword evidence="4 5" id="KW-0238">DNA-binding</keyword>
<evidence type="ECO:0000256" key="2">
    <source>
        <dbReference type="ARBA" id="ARBA00022771"/>
    </source>
</evidence>
<accession>Q9TX47</accession>
<reference key="1">
    <citation type="journal article" date="1994" name="Mol. Gen. Genet.">
        <authorList>
            <person name="Hagemann S."/>
            <person name="Miller W.J."/>
            <person name="Pinsker W."/>
        </authorList>
    </citation>
    <scope>NUCLEOTIDE SEQUENCE</scope>
</reference>
<dbReference type="Pfam" id="PF21789">
    <property type="entry name" value="TNP-like_RNaseH_C"/>
    <property type="match status" value="1"/>
</dbReference>
<feature type="coiled-coil region" evidence="6">
    <location>
        <begin position="99"/>
        <end position="136"/>
    </location>
</feature>
<keyword evidence="1" id="KW-0479">Metal-binding</keyword>
<dbReference type="InterPro" id="IPR022242">
    <property type="entry name" value="TNP-like_C"/>
</dbReference>
<dbReference type="Gene3D" id="6.20.210.20">
    <property type="entry name" value="THAP domain"/>
    <property type="match status" value="1"/>
</dbReference>
<feature type="domain" description="THAP-type" evidence="8">
    <location>
        <begin position="1"/>
        <end position="76"/>
    </location>
</feature>
<dbReference type="PIR" id="S46281">
    <property type="entry name" value="S46281"/>
</dbReference>
<feature type="region of interest" description="Disordered" evidence="7">
    <location>
        <begin position="71"/>
        <end position="91"/>
    </location>
</feature>
<protein>
    <submittedName>
        <fullName>O-type P element protein</fullName>
    </submittedName>
</protein>
<evidence type="ECO:0000259" key="8">
    <source>
        <dbReference type="PROSITE" id="PS50950"/>
    </source>
</evidence>
<evidence type="ECO:0000256" key="3">
    <source>
        <dbReference type="ARBA" id="ARBA00022833"/>
    </source>
</evidence>
<evidence type="ECO:0000256" key="7">
    <source>
        <dbReference type="SAM" id="MobiDB-lite"/>
    </source>
</evidence>
<dbReference type="GO" id="GO:0008270">
    <property type="term" value="F:zinc ion binding"/>
    <property type="evidence" value="ECO:0007669"/>
    <property type="project" value="UniProtKB-KW"/>
</dbReference>
<keyword evidence="6" id="KW-0175">Coiled coil</keyword>
<dbReference type="GO" id="GO:0003677">
    <property type="term" value="F:DNA binding"/>
    <property type="evidence" value="ECO:0007669"/>
    <property type="project" value="UniProtKB-UniRule"/>
</dbReference>
<evidence type="ECO:0000256" key="6">
    <source>
        <dbReference type="SAM" id="Coils"/>
    </source>
</evidence>
<dbReference type="InterPro" id="IPR048366">
    <property type="entry name" value="TNP-like_GBD"/>
</dbReference>
<name>Q9TX47_DROBF</name>
<dbReference type="SMART" id="SM00692">
    <property type="entry name" value="DM3"/>
    <property type="match status" value="1"/>
</dbReference>
<evidence type="ECO:0000256" key="5">
    <source>
        <dbReference type="PROSITE-ProRule" id="PRU00309"/>
    </source>
</evidence>
<dbReference type="Pfam" id="PF21788">
    <property type="entry name" value="TNP-like_GBD"/>
    <property type="match status" value="1"/>
</dbReference>
<dbReference type="InterPro" id="IPR048365">
    <property type="entry name" value="TNP-like_RNaseH_N"/>
</dbReference>
<keyword evidence="2 5" id="KW-0863">Zinc-finger</keyword>
<sequence length="757" mass="87210">MNYCYFCRKNVPGVKIIHAPKCEMKRKLWEESLGCSLSKNSQICDTHFNASQWRTALKGKIYKKRRLNNDAVPQREKEDESVKEGYANASTETEDTVINHSTSMEIKTLRQKIRALEDEVQSLRKLVEDASQLEKSLSTIFTQTQIKILKSGGKRSEFNSDDISWAMCLHTAGPRAYNHLYKKGFPLPCRATLYKWLSNVEIQTGCLDVVIDLMDNMDMDTADKLCVLAFDEMKVAGTFEYDSSADLVYEPSEYVQLAMVRGLKKSWKQPVFFDYDTRMDVPTLYELIKKLHRRGYFVVSIVSDMGAGNQRLWRELGISEEKTWFGHPEDEDLKIFVFSDAPHLIKLVRNHYLATGLHINGQTLTKSTVEQTITHCCKTDVTILFKVNESHLNVRSFAKQKVKLATQLFSNTTASAIRRCYSLGYQVENAVETSDLFKLLNDWFDVFNSKLSTSNCIETTQPYGKQLELQRDILKQMSHIMSNRICGQTHRLPFQKGILINNASLDGLHAYCNEKYGMEYILTSRLNQDIVENFFGAMRAKGGQHDHPSPLQFKYRLRKYIVAKNTELLAGNGNVDEDNCDSWLNLNITPNGNKENEPDEGKWKGWSKEFEEFEIEMDNNIAAEYIMDELTEDAMEYLAGYVVRKLRLSNESTQSGFTYVDEVSHGGLIKPSDQFTATLKHLESIFINNIHNTIEITKDIKKKLLIAAKHVQIDNNVKQFYFKTRIYFRLKYLNKKLAIKNQKQRLVGNSKLLKIKL</sequence>
<dbReference type="InterPro" id="IPR006612">
    <property type="entry name" value="THAP_Znf"/>
</dbReference>
<proteinExistence type="predicted"/>
<evidence type="ECO:0000256" key="4">
    <source>
        <dbReference type="ARBA" id="ARBA00023125"/>
    </source>
</evidence>
<dbReference type="Pfam" id="PF05485">
    <property type="entry name" value="THAP"/>
    <property type="match status" value="1"/>
</dbReference>
<dbReference type="InterPro" id="IPR048367">
    <property type="entry name" value="TNP-like_RNaseH_C"/>
</dbReference>
<dbReference type="PROSITE" id="PS50950">
    <property type="entry name" value="ZF_THAP"/>
    <property type="match status" value="1"/>
</dbReference>
<dbReference type="Pfam" id="PF12596">
    <property type="entry name" value="Tnp_P_element_C"/>
    <property type="match status" value="1"/>
</dbReference>
<evidence type="ECO:0000256" key="1">
    <source>
        <dbReference type="ARBA" id="ARBA00022723"/>
    </source>
</evidence>
<dbReference type="SUPFAM" id="SSF57716">
    <property type="entry name" value="Glucocorticoid receptor-like (DNA-binding domain)"/>
    <property type="match status" value="1"/>
</dbReference>
<organism>
    <name type="scientific">Drosophila bifasciata</name>
    <name type="common">Fruit fly</name>
    <dbReference type="NCBI Taxonomy" id="7218"/>
    <lineage>
        <taxon>Eukaryota</taxon>
        <taxon>Metazoa</taxon>
        <taxon>Ecdysozoa</taxon>
        <taxon>Arthropoda</taxon>
        <taxon>Hexapoda</taxon>
        <taxon>Insecta</taxon>
        <taxon>Pterygota</taxon>
        <taxon>Neoptera</taxon>
        <taxon>Endopterygota</taxon>
        <taxon>Diptera</taxon>
        <taxon>Brachycera</taxon>
        <taxon>Muscomorpha</taxon>
        <taxon>Ephydroidea</taxon>
        <taxon>Drosophilidae</taxon>
        <taxon>Drosophila</taxon>
        <taxon>Sophophora</taxon>
    </lineage>
</organism>